<dbReference type="OrthoDB" id="140919at2"/>
<name>A0A1U7CJU1_9BACT</name>
<evidence type="ECO:0000256" key="1">
    <source>
        <dbReference type="ARBA" id="ARBA00023270"/>
    </source>
</evidence>
<dbReference type="PANTHER" id="PTHR10683">
    <property type="entry name" value="TRANSALDOLASE"/>
    <property type="match status" value="1"/>
</dbReference>
<dbReference type="Gene3D" id="3.20.20.70">
    <property type="entry name" value="Aldolase class I"/>
    <property type="match status" value="1"/>
</dbReference>
<dbReference type="Pfam" id="PF00923">
    <property type="entry name" value="TAL_FSA"/>
    <property type="match status" value="1"/>
</dbReference>
<proteinExistence type="predicted"/>
<dbReference type="KEGG" id="pbor:BSF38_00567"/>
<dbReference type="STRING" id="1387353.BSF38_00567"/>
<keyword evidence="3" id="KW-1185">Reference proteome</keyword>
<evidence type="ECO:0000313" key="3">
    <source>
        <dbReference type="Proteomes" id="UP000186309"/>
    </source>
</evidence>
<protein>
    <submittedName>
        <fullName evidence="2">Transaldolase</fullName>
        <ecNumber evidence="2">2.2.1.2</ecNumber>
    </submittedName>
</protein>
<dbReference type="GO" id="GO:0005975">
    <property type="term" value="P:carbohydrate metabolic process"/>
    <property type="evidence" value="ECO:0007669"/>
    <property type="project" value="InterPro"/>
</dbReference>
<dbReference type="Proteomes" id="UP000186309">
    <property type="component" value="Chromosome"/>
</dbReference>
<dbReference type="AlphaFoldDB" id="A0A1U7CJU1"/>
<keyword evidence="1" id="KW-0704">Schiff base</keyword>
<gene>
    <name evidence="2" type="primary">tal_1</name>
    <name evidence="2" type="ORF">BSF38_00567</name>
</gene>
<accession>A0A1U7CJU1</accession>
<dbReference type="EC" id="2.2.1.2" evidence="2"/>
<dbReference type="SUPFAM" id="SSF51569">
    <property type="entry name" value="Aldolase"/>
    <property type="match status" value="1"/>
</dbReference>
<dbReference type="EMBL" id="CP019082">
    <property type="protein sequence ID" value="APW59153.1"/>
    <property type="molecule type" value="Genomic_DNA"/>
</dbReference>
<keyword evidence="2" id="KW-0808">Transferase</keyword>
<reference evidence="3" key="1">
    <citation type="submission" date="2016-12" db="EMBL/GenBank/DDBJ databases">
        <title>Comparative genomics of four Isosphaeraceae planctomycetes: a common pool of plasmids and glycoside hydrolase genes.</title>
        <authorList>
            <person name="Ivanova A."/>
        </authorList>
    </citation>
    <scope>NUCLEOTIDE SEQUENCE [LARGE SCALE GENOMIC DNA]</scope>
    <source>
        <strain evidence="3">PX4</strain>
    </source>
</reference>
<sequence>MTMPIQSLIASGGKVWLDSIDPDEVARNRVWGITGATSNPIIVTDLVETGRLDKDLERFFREGLDDYETAWRTTDVLVSQAQEAFLHVWEATRGDDGYVSFELDPLLEDSEPRVSAGGRPPDRLDAEQRTQHYIDLGKRWSEGRRNRMIKVPATPSGLAALEELAAAGVTVNVTLTFTPRQYVAARDALWRGARRRRSLDAFKSVYSIFVSRVDVYTDKHVPDLSPPAQGQVGIANAKRIWRMNQEFWADKGLPLKQEIVFASTGVKKPDDPPWKYVEAFAGSDIETNPPATNAKVQASGRTFPRAVDRPLPDDVSAEIDAKVDMVRLEAVLMAEGLKKFADPQEALLDLIARKRRES</sequence>
<dbReference type="RefSeq" id="WP_076343367.1">
    <property type="nucleotide sequence ID" value="NZ_CP019082.1"/>
</dbReference>
<dbReference type="InterPro" id="IPR013785">
    <property type="entry name" value="Aldolase_TIM"/>
</dbReference>
<dbReference type="PANTHER" id="PTHR10683:SF31">
    <property type="entry name" value="TRANSALDOLASE"/>
    <property type="match status" value="1"/>
</dbReference>
<evidence type="ECO:0000313" key="2">
    <source>
        <dbReference type="EMBL" id="APW59153.1"/>
    </source>
</evidence>
<dbReference type="GO" id="GO:0004801">
    <property type="term" value="F:transaldolase activity"/>
    <property type="evidence" value="ECO:0007669"/>
    <property type="project" value="UniProtKB-EC"/>
</dbReference>
<dbReference type="InterPro" id="IPR001585">
    <property type="entry name" value="TAL/FSA"/>
</dbReference>
<organism evidence="2 3">
    <name type="scientific">Paludisphaera borealis</name>
    <dbReference type="NCBI Taxonomy" id="1387353"/>
    <lineage>
        <taxon>Bacteria</taxon>
        <taxon>Pseudomonadati</taxon>
        <taxon>Planctomycetota</taxon>
        <taxon>Planctomycetia</taxon>
        <taxon>Isosphaerales</taxon>
        <taxon>Isosphaeraceae</taxon>
        <taxon>Paludisphaera</taxon>
    </lineage>
</organism>